<organism evidence="1 2">
    <name type="scientific">Aliarcobacter vitoriensis</name>
    <dbReference type="NCBI Taxonomy" id="2011099"/>
    <lineage>
        <taxon>Bacteria</taxon>
        <taxon>Pseudomonadati</taxon>
        <taxon>Campylobacterota</taxon>
        <taxon>Epsilonproteobacteria</taxon>
        <taxon>Campylobacterales</taxon>
        <taxon>Arcobacteraceae</taxon>
        <taxon>Aliarcobacter</taxon>
    </lineage>
</organism>
<dbReference type="EMBL" id="PDKB01000002">
    <property type="protein sequence ID" value="RBQ29877.1"/>
    <property type="molecule type" value="Genomic_DNA"/>
</dbReference>
<comment type="caution">
    <text evidence="1">The sequence shown here is derived from an EMBL/GenBank/DDBJ whole genome shotgun (WGS) entry which is preliminary data.</text>
</comment>
<proteinExistence type="predicted"/>
<protein>
    <submittedName>
        <fullName evidence="1">Uncharacterized protein</fullName>
    </submittedName>
</protein>
<dbReference type="Proteomes" id="UP000252669">
    <property type="component" value="Unassembled WGS sequence"/>
</dbReference>
<keyword evidence="2" id="KW-1185">Reference proteome</keyword>
<reference evidence="1 2" key="1">
    <citation type="submission" date="2017-10" db="EMBL/GenBank/DDBJ databases">
        <title>Genomics of the genus Arcobacter.</title>
        <authorList>
            <person name="Perez-Cataluna A."/>
            <person name="Figueras M.J."/>
        </authorList>
    </citation>
    <scope>NUCLEOTIDE SEQUENCE [LARGE SCALE GENOMIC DNA]</scope>
    <source>
        <strain evidence="1 2">CECT 9230</strain>
    </source>
</reference>
<name>A0A366MUZ0_9BACT</name>
<dbReference type="OrthoDB" id="5871096at2"/>
<dbReference type="AlphaFoldDB" id="A0A366MUZ0"/>
<sequence>MNTKKLKELEDNFFEYYPKGFEDDKLLAIIKRFNSTKFHQETKELFKKENFSQPELICDNFAKIISKSPLISLFEKPKVRDMIKSMNIYEKDMFCIALDELLYGNFKDGFDDMIEILTQKNLAKWSIITLIPYYFTINKEFFIKPTTTKNVIKYFEIENLVYKPKPAFEFYSSYKKVLNEMKKQVSKKLTSDNAGFTGFLRMGMEEG</sequence>
<evidence type="ECO:0000313" key="2">
    <source>
        <dbReference type="Proteomes" id="UP000252669"/>
    </source>
</evidence>
<accession>A0A366MUZ0</accession>
<evidence type="ECO:0000313" key="1">
    <source>
        <dbReference type="EMBL" id="RBQ29877.1"/>
    </source>
</evidence>
<gene>
    <name evidence="1" type="ORF">CRU91_00960</name>
</gene>
<dbReference type="RefSeq" id="WP_113892503.1">
    <property type="nucleotide sequence ID" value="NZ_JANJGA010000003.1"/>
</dbReference>